<dbReference type="AlphaFoldDB" id="A0A151NBQ7"/>
<accession>A0A151NBQ7</accession>
<protein>
    <submittedName>
        <fullName evidence="2">Uncharacterized protein</fullName>
    </submittedName>
</protein>
<feature type="region of interest" description="Disordered" evidence="1">
    <location>
        <begin position="66"/>
        <end position="114"/>
    </location>
</feature>
<reference evidence="2 3" key="1">
    <citation type="journal article" date="2012" name="Genome Biol.">
        <title>Sequencing three crocodilian genomes to illuminate the evolution of archosaurs and amniotes.</title>
        <authorList>
            <person name="St John J.A."/>
            <person name="Braun E.L."/>
            <person name="Isberg S.R."/>
            <person name="Miles L.G."/>
            <person name="Chong A.Y."/>
            <person name="Gongora J."/>
            <person name="Dalzell P."/>
            <person name="Moran C."/>
            <person name="Bed'hom B."/>
            <person name="Abzhanov A."/>
            <person name="Burgess S.C."/>
            <person name="Cooksey A.M."/>
            <person name="Castoe T.A."/>
            <person name="Crawford N.G."/>
            <person name="Densmore L.D."/>
            <person name="Drew J.C."/>
            <person name="Edwards S.V."/>
            <person name="Faircloth B.C."/>
            <person name="Fujita M.K."/>
            <person name="Greenwold M.J."/>
            <person name="Hoffmann F.G."/>
            <person name="Howard J.M."/>
            <person name="Iguchi T."/>
            <person name="Janes D.E."/>
            <person name="Khan S.Y."/>
            <person name="Kohno S."/>
            <person name="de Koning A.J."/>
            <person name="Lance S.L."/>
            <person name="McCarthy F.M."/>
            <person name="McCormack J.E."/>
            <person name="Merchant M.E."/>
            <person name="Peterson D.G."/>
            <person name="Pollock D.D."/>
            <person name="Pourmand N."/>
            <person name="Raney B.J."/>
            <person name="Roessler K.A."/>
            <person name="Sanford J.R."/>
            <person name="Sawyer R.H."/>
            <person name="Schmidt C.J."/>
            <person name="Triplett E.W."/>
            <person name="Tuberville T.D."/>
            <person name="Venegas-Anaya M."/>
            <person name="Howard J.T."/>
            <person name="Jarvis E.D."/>
            <person name="Guillette L.J.Jr."/>
            <person name="Glenn T.C."/>
            <person name="Green R.E."/>
            <person name="Ray D.A."/>
        </authorList>
    </citation>
    <scope>NUCLEOTIDE SEQUENCE [LARGE SCALE GENOMIC DNA]</scope>
    <source>
        <strain evidence="2">KSC_2009_1</strain>
    </source>
</reference>
<name>A0A151NBQ7_ALLMI</name>
<organism evidence="2 3">
    <name type="scientific">Alligator mississippiensis</name>
    <name type="common">American alligator</name>
    <dbReference type="NCBI Taxonomy" id="8496"/>
    <lineage>
        <taxon>Eukaryota</taxon>
        <taxon>Metazoa</taxon>
        <taxon>Chordata</taxon>
        <taxon>Craniata</taxon>
        <taxon>Vertebrata</taxon>
        <taxon>Euteleostomi</taxon>
        <taxon>Archelosauria</taxon>
        <taxon>Archosauria</taxon>
        <taxon>Crocodylia</taxon>
        <taxon>Alligatoridae</taxon>
        <taxon>Alligatorinae</taxon>
        <taxon>Alligator</taxon>
    </lineage>
</organism>
<sequence length="114" mass="12498">MRDINVPMTHKANTPTRDANMLMTHANMPMRDANVSMTHDASVPPCLHTCYGLQCIDISIVFHERLPPEPPREPGAFRCGRLGRQEPDGHRPDVSAARGVAAGPLESTFARVKG</sequence>
<evidence type="ECO:0000313" key="3">
    <source>
        <dbReference type="Proteomes" id="UP000050525"/>
    </source>
</evidence>
<evidence type="ECO:0000256" key="1">
    <source>
        <dbReference type="SAM" id="MobiDB-lite"/>
    </source>
</evidence>
<proteinExistence type="predicted"/>
<keyword evidence="3" id="KW-1185">Reference proteome</keyword>
<evidence type="ECO:0000313" key="2">
    <source>
        <dbReference type="EMBL" id="KYO34232.1"/>
    </source>
</evidence>
<dbReference type="Proteomes" id="UP000050525">
    <property type="component" value="Unassembled WGS sequence"/>
</dbReference>
<dbReference type="EMBL" id="AKHW03003562">
    <property type="protein sequence ID" value="KYO34232.1"/>
    <property type="molecule type" value="Genomic_DNA"/>
</dbReference>
<feature type="compositionally biased region" description="Basic and acidic residues" evidence="1">
    <location>
        <begin position="83"/>
        <end position="93"/>
    </location>
</feature>
<gene>
    <name evidence="2" type="ORF">Y1Q_0023678</name>
</gene>
<comment type="caution">
    <text evidence="2">The sequence shown here is derived from an EMBL/GenBank/DDBJ whole genome shotgun (WGS) entry which is preliminary data.</text>
</comment>